<dbReference type="InterPro" id="IPR008333">
    <property type="entry name" value="Cbr1-like_FAD-bd_dom"/>
</dbReference>
<dbReference type="SUPFAM" id="SSF63380">
    <property type="entry name" value="Riboflavin synthase domain-like"/>
    <property type="match status" value="1"/>
</dbReference>
<dbReference type="GO" id="GO:0030170">
    <property type="term" value="F:pyridoxal phosphate binding"/>
    <property type="evidence" value="ECO:0007669"/>
    <property type="project" value="InterPro"/>
</dbReference>
<reference evidence="5 6" key="1">
    <citation type="journal article" date="2012" name="J. Bacteriol.">
        <title>Complete Genome Sequence of Mycobacterium vaccae Type Strain ATCC 25954.</title>
        <authorList>
            <person name="Ho Y.S."/>
            <person name="Adroub S.A."/>
            <person name="Abadi M."/>
            <person name="Al Alwan B."/>
            <person name="Alkhateeb R."/>
            <person name="Gao G."/>
            <person name="Ragab A."/>
            <person name="Ali S."/>
            <person name="van Soolingen D."/>
            <person name="Bitter W."/>
            <person name="Pain A."/>
            <person name="Abdallah A.M."/>
        </authorList>
    </citation>
    <scope>NUCLEOTIDE SEQUENCE [LARGE SCALE GENOMIC DNA]</scope>
    <source>
        <strain evidence="5 6">ATCC 25954</strain>
    </source>
</reference>
<dbReference type="SUPFAM" id="SSF54292">
    <property type="entry name" value="2Fe-2S ferredoxin-like"/>
    <property type="match status" value="1"/>
</dbReference>
<dbReference type="GO" id="GO:0030151">
    <property type="term" value="F:molybdenum ion binding"/>
    <property type="evidence" value="ECO:0007669"/>
    <property type="project" value="InterPro"/>
</dbReference>
<organism evidence="5 6">
    <name type="scientific">Mycolicibacterium vaccae ATCC 25954</name>
    <dbReference type="NCBI Taxonomy" id="1194972"/>
    <lineage>
        <taxon>Bacteria</taxon>
        <taxon>Bacillati</taxon>
        <taxon>Actinomycetota</taxon>
        <taxon>Actinomycetes</taxon>
        <taxon>Mycobacteriales</taxon>
        <taxon>Mycobacteriaceae</taxon>
        <taxon>Mycolicibacterium</taxon>
    </lineage>
</organism>
<dbReference type="Pfam" id="PF00111">
    <property type="entry name" value="Fer2"/>
    <property type="match status" value="1"/>
</dbReference>
<dbReference type="eggNOG" id="COG1018">
    <property type="taxonomic scope" value="Bacteria"/>
</dbReference>
<keyword evidence="1" id="KW-0001">2Fe-2S</keyword>
<dbReference type="PROSITE" id="PS51340">
    <property type="entry name" value="MOSC"/>
    <property type="match status" value="1"/>
</dbReference>
<evidence type="ECO:0000313" key="5">
    <source>
        <dbReference type="EMBL" id="EJZ05909.1"/>
    </source>
</evidence>
<dbReference type="Pfam" id="PF00970">
    <property type="entry name" value="FAD_binding_6"/>
    <property type="match status" value="1"/>
</dbReference>
<dbReference type="InterPro" id="IPR011037">
    <property type="entry name" value="Pyrv_Knase-like_insert_dom_sf"/>
</dbReference>
<dbReference type="Proteomes" id="UP000006072">
    <property type="component" value="Unassembled WGS sequence"/>
</dbReference>
<dbReference type="InterPro" id="IPR012675">
    <property type="entry name" value="Beta-grasp_dom_sf"/>
</dbReference>
<dbReference type="EMBL" id="ALQA01000068">
    <property type="protein sequence ID" value="EJZ05909.1"/>
    <property type="molecule type" value="Genomic_DNA"/>
</dbReference>
<dbReference type="InterPro" id="IPR052353">
    <property type="entry name" value="Benzoxazolinone_Detox_Enz"/>
</dbReference>
<name>K0V4G3_MYCVA</name>
<keyword evidence="6" id="KW-1185">Reference proteome</keyword>
<dbReference type="Pfam" id="PF00175">
    <property type="entry name" value="NAD_binding_1"/>
    <property type="match status" value="1"/>
</dbReference>
<keyword evidence="1" id="KW-0479">Metal-binding</keyword>
<dbReference type="PROSITE" id="PS51384">
    <property type="entry name" value="FAD_FR"/>
    <property type="match status" value="1"/>
</dbReference>
<evidence type="ECO:0000256" key="1">
    <source>
        <dbReference type="ARBA" id="ARBA00022714"/>
    </source>
</evidence>
<dbReference type="PANTHER" id="PTHR30212">
    <property type="entry name" value="PROTEIN YIIM"/>
    <property type="match status" value="1"/>
</dbReference>
<feature type="domain" description="MOSC" evidence="3">
    <location>
        <begin position="38"/>
        <end position="173"/>
    </location>
</feature>
<protein>
    <submittedName>
        <fullName evidence="5">Oxidoreductase</fullName>
    </submittedName>
</protein>
<feature type="domain" description="FAD-binding FR-type" evidence="4">
    <location>
        <begin position="244"/>
        <end position="347"/>
    </location>
</feature>
<dbReference type="PANTHER" id="PTHR30212:SF2">
    <property type="entry name" value="PROTEIN YIIM"/>
    <property type="match status" value="1"/>
</dbReference>
<dbReference type="InterPro" id="IPR005302">
    <property type="entry name" value="MoCF_Sase_C"/>
</dbReference>
<evidence type="ECO:0000313" key="6">
    <source>
        <dbReference type="Proteomes" id="UP000006072"/>
    </source>
</evidence>
<accession>K0V4G3</accession>
<dbReference type="Gene3D" id="2.40.33.20">
    <property type="entry name" value="PK beta-barrel domain-like"/>
    <property type="match status" value="1"/>
</dbReference>
<dbReference type="GO" id="GO:0016491">
    <property type="term" value="F:oxidoreductase activity"/>
    <property type="evidence" value="ECO:0007669"/>
    <property type="project" value="InterPro"/>
</dbReference>
<comment type="caution">
    <text evidence="5">The sequence shown here is derived from an EMBL/GenBank/DDBJ whole genome shotgun (WGS) entry which is preliminary data.</text>
</comment>
<dbReference type="InterPro" id="IPR005163">
    <property type="entry name" value="Tri_helical_YiiM-like"/>
</dbReference>
<dbReference type="PATRIC" id="fig|1194972.3.peg.4673"/>
<dbReference type="HOGENOM" id="CLU_033218_0_0_11"/>
<dbReference type="Gene3D" id="3.10.20.30">
    <property type="match status" value="1"/>
</dbReference>
<dbReference type="InterPro" id="IPR039261">
    <property type="entry name" value="FNR_nucleotide-bd"/>
</dbReference>
<dbReference type="eggNOG" id="COG2258">
    <property type="taxonomic scope" value="Bacteria"/>
</dbReference>
<dbReference type="InterPro" id="IPR017938">
    <property type="entry name" value="Riboflavin_synthase-like_b-brl"/>
</dbReference>
<dbReference type="InterPro" id="IPR001433">
    <property type="entry name" value="OxRdtase_FAD/NAD-bd"/>
</dbReference>
<proteinExistence type="predicted"/>
<dbReference type="Pfam" id="PF03475">
    <property type="entry name" value="YiiM_3-alpha"/>
    <property type="match status" value="1"/>
</dbReference>
<dbReference type="SUPFAM" id="SSF50800">
    <property type="entry name" value="PK beta-barrel domain-like"/>
    <property type="match status" value="1"/>
</dbReference>
<dbReference type="CDD" id="cd06184">
    <property type="entry name" value="flavohem_like_fad_nad_binding"/>
    <property type="match status" value="1"/>
</dbReference>
<dbReference type="GO" id="GO:0051537">
    <property type="term" value="F:2 iron, 2 sulfur cluster binding"/>
    <property type="evidence" value="ECO:0007669"/>
    <property type="project" value="UniProtKB-KW"/>
</dbReference>
<keyword evidence="2" id="KW-0411">Iron-sulfur</keyword>
<dbReference type="PRINTS" id="PR00409">
    <property type="entry name" value="PHDIOXRDTASE"/>
</dbReference>
<dbReference type="InterPro" id="IPR036010">
    <property type="entry name" value="2Fe-2S_ferredoxin-like_sf"/>
</dbReference>
<sequence>MLTAADSRDRATLASVNVGMPADVDWNGRVVHTGSWKSPVAGPRTVRRLNIDGDGQGDLAGHGGENRAVLVYQLESYRHWARELGRDDLTPGVFGENLTVDGLPDSEVCIGDRYRIGDVVLEVTQPRVTCYRVGMRVREPRMAALLVAHRRPGFYCRVLAEGQIEAGQQIEQISQGPEAVTVADIDGLLYLPGHPRDSLERALRIPALSPGWKGSLESLLAQSDSAVSGNSGLTGAATGPPAWPGFRALRVVAARAESRDVRSVTLADPDGTPLPPRLAGQSIAVRVPIGDTTAVRSYSLCNSPATYLYRIAVKRETHGSASNYVHDQLPVGAEIDIAAPRGDFVLDAAERPLVLLSAGVGVTPLLSMLHAVSEQRSDRPLWWIHAARNGVEHPFAAEASEALRLLPGSRSAVFYSRPRQSDRLGIDYDRSGRITAQALAELQIPSEASVFVCGPDLFMADVTRVLVDHGMRRDAIHVEAFAGRAAVTPGIAAASALPPHQPAGPTGDGPVVQFARSGISAPWGSGYASLLEFAEACDIPTRWSCRTGVCHTCETGLLAGRVRNDPGPLEEPAEGNCLPCIAAPVTPVVLDL</sequence>
<evidence type="ECO:0000256" key="2">
    <source>
        <dbReference type="ARBA" id="ARBA00023014"/>
    </source>
</evidence>
<evidence type="ECO:0000259" key="4">
    <source>
        <dbReference type="PROSITE" id="PS51384"/>
    </source>
</evidence>
<dbReference type="CDD" id="cd00207">
    <property type="entry name" value="fer2"/>
    <property type="match status" value="1"/>
</dbReference>
<dbReference type="SUPFAM" id="SSF52343">
    <property type="entry name" value="Ferredoxin reductase-like, C-terminal NADP-linked domain"/>
    <property type="match status" value="1"/>
</dbReference>
<dbReference type="Pfam" id="PF03473">
    <property type="entry name" value="MOSC"/>
    <property type="match status" value="1"/>
</dbReference>
<dbReference type="Gene3D" id="2.40.30.10">
    <property type="entry name" value="Translation factors"/>
    <property type="match status" value="1"/>
</dbReference>
<gene>
    <name evidence="5" type="ORF">MVAC_23460</name>
</gene>
<dbReference type="AlphaFoldDB" id="K0V4G3"/>
<dbReference type="Gene3D" id="3.40.50.80">
    <property type="entry name" value="Nucleotide-binding domain of ferredoxin-NADP reductase (FNR) module"/>
    <property type="match status" value="1"/>
</dbReference>
<dbReference type="InterPro" id="IPR001041">
    <property type="entry name" value="2Fe-2S_ferredoxin-type"/>
</dbReference>
<keyword evidence="1" id="KW-0408">Iron</keyword>
<dbReference type="InterPro" id="IPR017927">
    <property type="entry name" value="FAD-bd_FR_type"/>
</dbReference>
<evidence type="ECO:0000259" key="3">
    <source>
        <dbReference type="PROSITE" id="PS51340"/>
    </source>
</evidence>